<evidence type="ECO:0000313" key="2">
    <source>
        <dbReference type="Proteomes" id="UP001142592"/>
    </source>
</evidence>
<protein>
    <submittedName>
        <fullName evidence="1">Uncharacterized protein</fullName>
    </submittedName>
</protein>
<reference evidence="1" key="1">
    <citation type="submission" date="2022-11" db="EMBL/GenBank/DDBJ databases">
        <authorList>
            <person name="Graham C."/>
            <person name="Newman J.D."/>
        </authorList>
    </citation>
    <scope>NUCLEOTIDE SEQUENCE</scope>
    <source>
        <strain evidence="1">DSM 19486</strain>
    </source>
</reference>
<dbReference type="Proteomes" id="UP001142592">
    <property type="component" value="Unassembled WGS sequence"/>
</dbReference>
<dbReference type="AlphaFoldDB" id="A0A9X3DI50"/>
<dbReference type="EMBL" id="JAPJUH010000005">
    <property type="protein sequence ID" value="MCX3266586.1"/>
    <property type="molecule type" value="Genomic_DNA"/>
</dbReference>
<dbReference type="RefSeq" id="WP_010602174.1">
    <property type="nucleotide sequence ID" value="NZ_JAPJUH010000005.1"/>
</dbReference>
<keyword evidence="2" id="KW-1185">Reference proteome</keyword>
<name>A0A9X3DI50_9SPHI</name>
<gene>
    <name evidence="1" type="ORF">OQZ29_17645</name>
</gene>
<comment type="caution">
    <text evidence="1">The sequence shown here is derived from an EMBL/GenBank/DDBJ whole genome shotgun (WGS) entry which is preliminary data.</text>
</comment>
<proteinExistence type="predicted"/>
<evidence type="ECO:0000313" key="1">
    <source>
        <dbReference type="EMBL" id="MCX3266586.1"/>
    </source>
</evidence>
<accession>A0A9X3DI50</accession>
<sequence length="83" mass="9625">METTLKEAIPGKGLVQFMREIDEPVIKDEEGEVVGNYEVFPVDKTNTLRNQVSGRLKFEFPDRKYSVSNQGTRTIVYWERRSA</sequence>
<organism evidence="1 2">
    <name type="scientific">Pedobacter agri</name>
    <dbReference type="NCBI Taxonomy" id="454586"/>
    <lineage>
        <taxon>Bacteria</taxon>
        <taxon>Pseudomonadati</taxon>
        <taxon>Bacteroidota</taxon>
        <taxon>Sphingobacteriia</taxon>
        <taxon>Sphingobacteriales</taxon>
        <taxon>Sphingobacteriaceae</taxon>
        <taxon>Pedobacter</taxon>
    </lineage>
</organism>